<name>V8N4J4_OPHHA</name>
<accession>V8N4J4</accession>
<evidence type="ECO:0000313" key="3">
    <source>
        <dbReference type="EMBL" id="ETE57209.1"/>
    </source>
</evidence>
<evidence type="ECO:0000259" key="2">
    <source>
        <dbReference type="Pfam" id="PF00074"/>
    </source>
</evidence>
<gene>
    <name evidence="3" type="ORF">L345_17078</name>
</gene>
<evidence type="ECO:0000313" key="4">
    <source>
        <dbReference type="Proteomes" id="UP000018936"/>
    </source>
</evidence>
<reference evidence="3 4" key="1">
    <citation type="journal article" date="2013" name="Proc. Natl. Acad. Sci. U.S.A.">
        <title>The king cobra genome reveals dynamic gene evolution and adaptation in the snake venom system.</title>
        <authorList>
            <person name="Vonk F.J."/>
            <person name="Casewell N.R."/>
            <person name="Henkel C.V."/>
            <person name="Heimberg A.M."/>
            <person name="Jansen H.J."/>
            <person name="McCleary R.J."/>
            <person name="Kerkkamp H.M."/>
            <person name="Vos R.A."/>
            <person name="Guerreiro I."/>
            <person name="Calvete J.J."/>
            <person name="Wuster W."/>
            <person name="Woods A.E."/>
            <person name="Logan J.M."/>
            <person name="Harrison R.A."/>
            <person name="Castoe T.A."/>
            <person name="de Koning A.P."/>
            <person name="Pollock D.D."/>
            <person name="Yandell M."/>
            <person name="Calderon D."/>
            <person name="Renjifo C."/>
            <person name="Currier R.B."/>
            <person name="Salgado D."/>
            <person name="Pla D."/>
            <person name="Sanz L."/>
            <person name="Hyder A.S."/>
            <person name="Ribeiro J.M."/>
            <person name="Arntzen J.W."/>
            <person name="van den Thillart G.E."/>
            <person name="Boetzer M."/>
            <person name="Pirovano W."/>
            <person name="Dirks R.P."/>
            <person name="Spaink H.P."/>
            <person name="Duboule D."/>
            <person name="McGlinn E."/>
            <person name="Kini R.M."/>
            <person name="Richardson M.K."/>
        </authorList>
    </citation>
    <scope>NUCLEOTIDE SEQUENCE</scope>
    <source>
        <tissue evidence="3">Blood</tissue>
    </source>
</reference>
<protein>
    <recommendedName>
        <fullName evidence="2">Ribonuclease A-domain domain-containing protein</fullName>
    </recommendedName>
</protein>
<sequence>MEHWMERFSGCRALVMGAGQGAMNAKGIHQLWMLFSLAWLVLEMDAASFEQFKKKHVDYPMNLPESYNNYCNQMMMSRGMKYRYYNTFINASDYTLKHICSKYDDGPWISDN</sequence>
<dbReference type="EMBL" id="AZIM01009271">
    <property type="protein sequence ID" value="ETE57209.1"/>
    <property type="molecule type" value="Genomic_DNA"/>
</dbReference>
<dbReference type="InterPro" id="IPR036816">
    <property type="entry name" value="RNaseA-like_dom_sf"/>
</dbReference>
<feature type="chain" id="PRO_5004770481" description="Ribonuclease A-domain domain-containing protein" evidence="1">
    <location>
        <begin position="47"/>
        <end position="112"/>
    </location>
</feature>
<evidence type="ECO:0000256" key="1">
    <source>
        <dbReference type="SAM" id="SignalP"/>
    </source>
</evidence>
<dbReference type="Gene3D" id="3.10.130.10">
    <property type="entry name" value="Ribonuclease A-like domain"/>
    <property type="match status" value="1"/>
</dbReference>
<dbReference type="AlphaFoldDB" id="V8N4J4"/>
<dbReference type="OrthoDB" id="9422958at2759"/>
<comment type="caution">
    <text evidence="3">The sequence shown here is derived from an EMBL/GenBank/DDBJ whole genome shotgun (WGS) entry which is preliminary data.</text>
</comment>
<feature type="domain" description="Ribonuclease A-domain" evidence="2">
    <location>
        <begin position="49"/>
        <end position="102"/>
    </location>
</feature>
<feature type="non-terminal residue" evidence="3">
    <location>
        <position position="1"/>
    </location>
</feature>
<dbReference type="Proteomes" id="UP000018936">
    <property type="component" value="Unassembled WGS sequence"/>
</dbReference>
<keyword evidence="4" id="KW-1185">Reference proteome</keyword>
<feature type="signal peptide" evidence="1">
    <location>
        <begin position="1"/>
        <end position="46"/>
    </location>
</feature>
<proteinExistence type="predicted"/>
<keyword evidence="1" id="KW-0732">Signal</keyword>
<feature type="non-terminal residue" evidence="3">
    <location>
        <position position="112"/>
    </location>
</feature>
<dbReference type="Pfam" id="PF00074">
    <property type="entry name" value="RnaseA"/>
    <property type="match status" value="1"/>
</dbReference>
<dbReference type="SUPFAM" id="SSF54076">
    <property type="entry name" value="RNase A-like"/>
    <property type="match status" value="1"/>
</dbReference>
<dbReference type="InterPro" id="IPR023412">
    <property type="entry name" value="RNaseA_domain"/>
</dbReference>
<organism evidence="3 4">
    <name type="scientific">Ophiophagus hannah</name>
    <name type="common">King cobra</name>
    <name type="synonym">Naja hannah</name>
    <dbReference type="NCBI Taxonomy" id="8665"/>
    <lineage>
        <taxon>Eukaryota</taxon>
        <taxon>Metazoa</taxon>
        <taxon>Chordata</taxon>
        <taxon>Craniata</taxon>
        <taxon>Vertebrata</taxon>
        <taxon>Euteleostomi</taxon>
        <taxon>Lepidosauria</taxon>
        <taxon>Squamata</taxon>
        <taxon>Bifurcata</taxon>
        <taxon>Unidentata</taxon>
        <taxon>Episquamata</taxon>
        <taxon>Toxicofera</taxon>
        <taxon>Serpentes</taxon>
        <taxon>Colubroidea</taxon>
        <taxon>Elapidae</taxon>
        <taxon>Elapinae</taxon>
        <taxon>Ophiophagus</taxon>
    </lineage>
</organism>